<dbReference type="Gene3D" id="1.10.287.1490">
    <property type="match status" value="1"/>
</dbReference>
<evidence type="ECO:0008006" key="5">
    <source>
        <dbReference type="Google" id="ProtNLM"/>
    </source>
</evidence>
<dbReference type="GO" id="GO:0008298">
    <property type="term" value="P:intracellular mRNA localization"/>
    <property type="evidence" value="ECO:0007669"/>
    <property type="project" value="TreeGrafter"/>
</dbReference>
<feature type="coiled-coil region" evidence="1">
    <location>
        <begin position="187"/>
        <end position="233"/>
    </location>
</feature>
<organism evidence="3 4">
    <name type="scientific">Malassezia globosa (strain ATCC MYA-4612 / CBS 7966)</name>
    <name type="common">Dandruff-associated fungus</name>
    <dbReference type="NCBI Taxonomy" id="425265"/>
    <lineage>
        <taxon>Eukaryota</taxon>
        <taxon>Fungi</taxon>
        <taxon>Dikarya</taxon>
        <taxon>Basidiomycota</taxon>
        <taxon>Ustilaginomycotina</taxon>
        <taxon>Malasseziomycetes</taxon>
        <taxon>Malasseziales</taxon>
        <taxon>Malasseziaceae</taxon>
        <taxon>Malassezia</taxon>
    </lineage>
</organism>
<name>A8Q812_MALGO</name>
<feature type="region of interest" description="Disordered" evidence="2">
    <location>
        <begin position="335"/>
        <end position="422"/>
    </location>
</feature>
<proteinExistence type="predicted"/>
<feature type="coiled-coil region" evidence="1">
    <location>
        <begin position="47"/>
        <end position="74"/>
    </location>
</feature>
<comment type="caution">
    <text evidence="3">The sequence shown here is derived from an EMBL/GenBank/DDBJ whole genome shotgun (WGS) entry which is preliminary data.</text>
</comment>
<feature type="region of interest" description="Disordered" evidence="2">
    <location>
        <begin position="1"/>
        <end position="26"/>
    </location>
</feature>
<dbReference type="Proteomes" id="UP000008837">
    <property type="component" value="Unassembled WGS sequence"/>
</dbReference>
<dbReference type="GO" id="GO:0003729">
    <property type="term" value="F:mRNA binding"/>
    <property type="evidence" value="ECO:0007669"/>
    <property type="project" value="TreeGrafter"/>
</dbReference>
<evidence type="ECO:0000256" key="2">
    <source>
        <dbReference type="SAM" id="MobiDB-lite"/>
    </source>
</evidence>
<dbReference type="OrthoDB" id="204883at2759"/>
<keyword evidence="1" id="KW-0175">Coiled coil</keyword>
<dbReference type="GeneID" id="5853941"/>
<dbReference type="AlphaFoldDB" id="A8Q812"/>
<sequence length="503" mass="54936">MVDTQKTTPRSGTAPDAAAAAPAPADTLASGVSAVHIVKQPGGRPDQKHHNGEIERLKKEIDQTHAKIAQIRAALSGESTNDTPAGRRRAALKEELNSLRSEQAGRKGTRGKVFDELKQVQDDISNKVKALQQAKSKAPFKSTAELDAQISQIEAQIESGSMKIVEERKALNEVSTLKKSRKSVEQFGAQQKEIDTLRAKIDELRSLLDDPDMAAANKRYEAIKQELDDITKEQEKTVGSRSKLMSQRTALSKRLDELYQARRDRLSAYHHENDKYFARVQAERERRQEAIRKEREEAEHARQQAEVQQLRDDAAIPAFSKEIEDCDVLIRFFSGTSTEEQKKDETVAPTRSEGLPSLPSVPKPDAAVPEGAVVARKKGDEDDYFAGIGTGKKKGKGKKSGAASAATSSTTNASAGAAGDGDHSALNVPFGMLSALLNLSIPPPTSHADLGRVVDNIKLKREYFVSNQPHQTQENIRKAEEKIAALKAKLGSSSSETNNESHA</sequence>
<evidence type="ECO:0000256" key="1">
    <source>
        <dbReference type="SAM" id="Coils"/>
    </source>
</evidence>
<feature type="compositionally biased region" description="Low complexity" evidence="2">
    <location>
        <begin position="14"/>
        <end position="26"/>
    </location>
</feature>
<gene>
    <name evidence="3" type="ORF">MGL_3179</name>
</gene>
<feature type="compositionally biased region" description="Low complexity" evidence="2">
    <location>
        <begin position="400"/>
        <end position="417"/>
    </location>
</feature>
<evidence type="ECO:0000313" key="4">
    <source>
        <dbReference type="Proteomes" id="UP000008837"/>
    </source>
</evidence>
<dbReference type="KEGG" id="mgl:MGL_3179"/>
<reference evidence="3 4" key="1">
    <citation type="journal article" date="2007" name="Proc. Natl. Acad. Sci. U.S.A.">
        <title>Dandruff-associated Malassezia genomes reveal convergent and divergent virulence traits shared with plant and human fungal pathogens.</title>
        <authorList>
            <person name="Xu J."/>
            <person name="Saunders C.W."/>
            <person name="Hu P."/>
            <person name="Grant R.A."/>
            <person name="Boekhout T."/>
            <person name="Kuramae E.E."/>
            <person name="Kronstad J.W."/>
            <person name="Deangelis Y.M."/>
            <person name="Reeder N.L."/>
            <person name="Johnstone K.R."/>
            <person name="Leland M."/>
            <person name="Fieno A.M."/>
            <person name="Begley W.M."/>
            <person name="Sun Y."/>
            <person name="Lacey M.P."/>
            <person name="Chaudhary T."/>
            <person name="Keough T."/>
            <person name="Chu L."/>
            <person name="Sears R."/>
            <person name="Yuan B."/>
            <person name="Dawson T.L.Jr."/>
        </authorList>
    </citation>
    <scope>NUCLEOTIDE SEQUENCE [LARGE SCALE GENOMIC DNA]</scope>
    <source>
        <strain evidence="4">ATCC MYA-4612 / CBS 7966</strain>
    </source>
</reference>
<dbReference type="EMBL" id="AAYY01000011">
    <property type="protein sequence ID" value="EDP42421.1"/>
    <property type="molecule type" value="Genomic_DNA"/>
</dbReference>
<evidence type="ECO:0000313" key="3">
    <source>
        <dbReference type="EMBL" id="EDP42421.1"/>
    </source>
</evidence>
<feature type="region of interest" description="Disordered" evidence="2">
    <location>
        <begin position="288"/>
        <end position="309"/>
    </location>
</feature>
<keyword evidence="4" id="KW-1185">Reference proteome</keyword>
<accession>A8Q812</accession>
<dbReference type="InterPro" id="IPR039604">
    <property type="entry name" value="Bfr1"/>
</dbReference>
<dbReference type="InParanoid" id="A8Q812"/>
<dbReference type="RefSeq" id="XP_001729635.1">
    <property type="nucleotide sequence ID" value="XM_001729583.1"/>
</dbReference>
<dbReference type="PANTHER" id="PTHR31027">
    <property type="entry name" value="NUCLEAR SEGREGATION PROTEIN BFR1"/>
    <property type="match status" value="1"/>
</dbReference>
<protein>
    <recommendedName>
        <fullName evidence="5">Nuclear segregation protein Bfr1</fullName>
    </recommendedName>
</protein>
<dbReference type="GO" id="GO:1990904">
    <property type="term" value="C:ribonucleoprotein complex"/>
    <property type="evidence" value="ECO:0007669"/>
    <property type="project" value="TreeGrafter"/>
</dbReference>
<feature type="compositionally biased region" description="Polar residues" evidence="2">
    <location>
        <begin position="1"/>
        <end position="11"/>
    </location>
</feature>
<dbReference type="FunCoup" id="A8Q812">
    <property type="interactions" value="21"/>
</dbReference>
<dbReference type="GO" id="GO:0005783">
    <property type="term" value="C:endoplasmic reticulum"/>
    <property type="evidence" value="ECO:0007669"/>
    <property type="project" value="TreeGrafter"/>
</dbReference>
<dbReference type="OMA" id="AHWKEDQ"/>
<dbReference type="VEuPathDB" id="FungiDB:MGL_3179"/>
<dbReference type="GO" id="GO:0042175">
    <property type="term" value="C:nuclear outer membrane-endoplasmic reticulum membrane network"/>
    <property type="evidence" value="ECO:0007669"/>
    <property type="project" value="TreeGrafter"/>
</dbReference>
<dbReference type="PANTHER" id="PTHR31027:SF2">
    <property type="entry name" value="LEBERCILIN DOMAIN-CONTAINING PROTEIN"/>
    <property type="match status" value="1"/>
</dbReference>
<dbReference type="STRING" id="425265.A8Q812"/>